<dbReference type="PROSITE" id="PS51873">
    <property type="entry name" value="TRIAD"/>
    <property type="match status" value="1"/>
</dbReference>
<evidence type="ECO:0000259" key="9">
    <source>
        <dbReference type="PROSITE" id="PS51873"/>
    </source>
</evidence>
<sequence>MLSMLSSKVKAPLLRRRSSASASAADTDAKTASLNEALDTLADVFPNIECDEFRRMLTTFSEESRVHIITEMLLRRSKDGGVPQRRVGAAGQFEPWERFRTEEYKEATRGLLYKEFKGLSKSTIRAVMAENNSDYTRTRTTLSDIALKSWRFSFANFFRGSRGSTQTEPCTASTGNDELDAEISTLSKPARDKQIASDHTIAQLLNEAEHAAASELVECECCYGDYAWDEIAACSAAHFFCHGCLLKSVHEGLYGQGRNLVSEMCSVRCLSSSATPPCDAYVPLELLEAVLPPDVFQHLEDKTAADSLERCGLDLVKCPFCAYAEAVPASSYRFKRSAAAIAVVVAALLAALIPLALGAVLFALASILFTVAVQPLFPTGTAANMGGWLAAASLWARVDRVARKLERRRRGMLFRCAGRCGRESCVECGKEWAPFHHCYEKEEDGVRIFVERAMADAVKRTCPLCSVSFVKSDGCNKLTCPCGYVMCYVCRADIRTDGYKHFCQHFRQVPGTTCDACDSCDLYVQEDEPAVIKKAAEKAEAEYFRRFKKPEGWVYRRMENSVLGTELDVNETSWFDVLDGQLEGFLERVLE</sequence>
<dbReference type="Pfam" id="PF26200">
    <property type="entry name" value="Rcat_RNF216"/>
    <property type="match status" value="1"/>
</dbReference>
<dbReference type="Pfam" id="PF26191">
    <property type="entry name" value="RING-HC_RBR_RNF216"/>
    <property type="match status" value="1"/>
</dbReference>
<evidence type="ECO:0000256" key="5">
    <source>
        <dbReference type="ARBA" id="ARBA00022771"/>
    </source>
</evidence>
<accession>A0ABR3GL23</accession>
<comment type="pathway">
    <text evidence="1">Protein modification; protein ubiquitination.</text>
</comment>
<keyword evidence="8" id="KW-1133">Transmembrane helix</keyword>
<evidence type="ECO:0000313" key="10">
    <source>
        <dbReference type="EMBL" id="KAL0636628.1"/>
    </source>
</evidence>
<feature type="transmembrane region" description="Helical" evidence="8">
    <location>
        <begin position="340"/>
        <end position="373"/>
    </location>
</feature>
<evidence type="ECO:0000256" key="6">
    <source>
        <dbReference type="ARBA" id="ARBA00022786"/>
    </source>
</evidence>
<keyword evidence="6" id="KW-0833">Ubl conjugation pathway</keyword>
<dbReference type="SUPFAM" id="SSF57850">
    <property type="entry name" value="RING/U-box"/>
    <property type="match status" value="1"/>
</dbReference>
<dbReference type="EMBL" id="JBBBZM010000046">
    <property type="protein sequence ID" value="KAL0636628.1"/>
    <property type="molecule type" value="Genomic_DNA"/>
</dbReference>
<keyword evidence="8" id="KW-0812">Transmembrane</keyword>
<dbReference type="CDD" id="cd16630">
    <property type="entry name" value="RING-HC_RBR_RNF216"/>
    <property type="match status" value="1"/>
</dbReference>
<dbReference type="CDD" id="cd20353">
    <property type="entry name" value="Rcat_RBR_RNF216"/>
    <property type="match status" value="1"/>
</dbReference>
<feature type="domain" description="RING-type" evidence="9">
    <location>
        <begin position="215"/>
        <end position="518"/>
    </location>
</feature>
<evidence type="ECO:0000256" key="3">
    <source>
        <dbReference type="ARBA" id="ARBA00022723"/>
    </source>
</evidence>
<reference evidence="10 11" key="1">
    <citation type="submission" date="2024-02" db="EMBL/GenBank/DDBJ databases">
        <title>Discinaceae phylogenomics.</title>
        <authorList>
            <person name="Dirks A.C."/>
            <person name="James T.Y."/>
        </authorList>
    </citation>
    <scope>NUCLEOTIDE SEQUENCE [LARGE SCALE GENOMIC DNA]</scope>
    <source>
        <strain evidence="10 11">ACD0624</strain>
    </source>
</reference>
<comment type="caution">
    <text evidence="10">The sequence shown here is derived from an EMBL/GenBank/DDBJ whole genome shotgun (WGS) entry which is preliminary data.</text>
</comment>
<keyword evidence="8" id="KW-0472">Membrane</keyword>
<keyword evidence="2" id="KW-0808">Transferase</keyword>
<evidence type="ECO:0000256" key="1">
    <source>
        <dbReference type="ARBA" id="ARBA00004906"/>
    </source>
</evidence>
<dbReference type="InterPro" id="IPR047544">
    <property type="entry name" value="RING-HC_RBR_RNF216"/>
</dbReference>
<evidence type="ECO:0000256" key="7">
    <source>
        <dbReference type="ARBA" id="ARBA00022833"/>
    </source>
</evidence>
<dbReference type="InterPro" id="IPR044066">
    <property type="entry name" value="TRIAD_supradom"/>
</dbReference>
<keyword evidence="7" id="KW-0862">Zinc</keyword>
<organism evidence="10 11">
    <name type="scientific">Discina gigas</name>
    <dbReference type="NCBI Taxonomy" id="1032678"/>
    <lineage>
        <taxon>Eukaryota</taxon>
        <taxon>Fungi</taxon>
        <taxon>Dikarya</taxon>
        <taxon>Ascomycota</taxon>
        <taxon>Pezizomycotina</taxon>
        <taxon>Pezizomycetes</taxon>
        <taxon>Pezizales</taxon>
        <taxon>Discinaceae</taxon>
        <taxon>Discina</taxon>
    </lineage>
</organism>
<dbReference type="InterPro" id="IPR058758">
    <property type="entry name" value="UBA_RNF216"/>
</dbReference>
<gene>
    <name evidence="10" type="ORF">Q9L58_004357</name>
</gene>
<evidence type="ECO:0000256" key="2">
    <source>
        <dbReference type="ARBA" id="ARBA00022679"/>
    </source>
</evidence>
<keyword evidence="3" id="KW-0479">Metal-binding</keyword>
<dbReference type="Pfam" id="PF26112">
    <property type="entry name" value="UBA_RNF216"/>
    <property type="match status" value="1"/>
</dbReference>
<protein>
    <recommendedName>
        <fullName evidence="9">RING-type domain-containing protein</fullName>
    </recommendedName>
</protein>
<dbReference type="Gene3D" id="1.20.120.1750">
    <property type="match status" value="1"/>
</dbReference>
<dbReference type="PANTHER" id="PTHR22770">
    <property type="entry name" value="UBIQUITIN CONJUGATING ENZYME 7 INTERACTING PROTEIN-RELATED"/>
    <property type="match status" value="1"/>
</dbReference>
<evidence type="ECO:0000256" key="8">
    <source>
        <dbReference type="SAM" id="Phobius"/>
    </source>
</evidence>
<keyword evidence="5" id="KW-0863">Zinc-finger</keyword>
<evidence type="ECO:0000313" key="11">
    <source>
        <dbReference type="Proteomes" id="UP001447188"/>
    </source>
</evidence>
<keyword evidence="4" id="KW-0677">Repeat</keyword>
<keyword evidence="11" id="KW-1185">Reference proteome</keyword>
<name>A0ABR3GL23_9PEZI</name>
<dbReference type="InterPro" id="IPR051628">
    <property type="entry name" value="LUBAC_E3_Ligases"/>
</dbReference>
<dbReference type="PANTHER" id="PTHR22770:SF42">
    <property type="entry name" value="FINGER PROTEIN (ZIN), PUTATIVE (AFU_ORTHOLOGUE AFUA_4G03910)-RELATED"/>
    <property type="match status" value="1"/>
</dbReference>
<dbReference type="InterPro" id="IPR047546">
    <property type="entry name" value="Rcat_RBR_RNF216"/>
</dbReference>
<feature type="transmembrane region" description="Helical" evidence="8">
    <location>
        <begin position="385"/>
        <end position="402"/>
    </location>
</feature>
<proteinExistence type="predicted"/>
<dbReference type="Proteomes" id="UP001447188">
    <property type="component" value="Unassembled WGS sequence"/>
</dbReference>
<evidence type="ECO:0000256" key="4">
    <source>
        <dbReference type="ARBA" id="ARBA00022737"/>
    </source>
</evidence>